<comment type="caution">
    <text evidence="1">The sequence shown here is derived from an EMBL/GenBank/DDBJ whole genome shotgun (WGS) entry which is preliminary data.</text>
</comment>
<dbReference type="Proteomes" id="UP000003438">
    <property type="component" value="Unassembled WGS sequence"/>
</dbReference>
<dbReference type="STRING" id="411471.SUBVAR_06643"/>
<name>D1PQH4_9FIRM</name>
<protein>
    <submittedName>
        <fullName evidence="1">Uncharacterized protein</fullName>
    </submittedName>
</protein>
<dbReference type="AlphaFoldDB" id="D1PQH4"/>
<gene>
    <name evidence="1" type="ORF">SUBVAR_06643</name>
</gene>
<organism evidence="1 2">
    <name type="scientific">Subdoligranulum variabile DSM 15176</name>
    <dbReference type="NCBI Taxonomy" id="411471"/>
    <lineage>
        <taxon>Bacteria</taxon>
        <taxon>Bacillati</taxon>
        <taxon>Bacillota</taxon>
        <taxon>Clostridia</taxon>
        <taxon>Eubacteriales</taxon>
        <taxon>Oscillospiraceae</taxon>
        <taxon>Subdoligranulum</taxon>
    </lineage>
</organism>
<dbReference type="EMBL" id="ACBY02000042">
    <property type="protein sequence ID" value="EFB75064.1"/>
    <property type="molecule type" value="Genomic_DNA"/>
</dbReference>
<accession>D1PQH4</accession>
<sequence>MGTIKGDSIRMDCCCPFSVPAASDAAAGRRYYRERTRTL</sequence>
<evidence type="ECO:0000313" key="2">
    <source>
        <dbReference type="Proteomes" id="UP000003438"/>
    </source>
</evidence>
<evidence type="ECO:0000313" key="1">
    <source>
        <dbReference type="EMBL" id="EFB75064.1"/>
    </source>
</evidence>
<keyword evidence="2" id="KW-1185">Reference proteome</keyword>
<proteinExistence type="predicted"/>
<reference evidence="1" key="1">
    <citation type="submission" date="2009-12" db="EMBL/GenBank/DDBJ databases">
        <authorList>
            <person name="Weinstock G."/>
            <person name="Sodergren E."/>
            <person name="Clifton S."/>
            <person name="Fulton L."/>
            <person name="Fulton B."/>
            <person name="Courtney L."/>
            <person name="Fronick C."/>
            <person name="Harrison M."/>
            <person name="Strong C."/>
            <person name="Farmer C."/>
            <person name="Delahaunty K."/>
            <person name="Markovic C."/>
            <person name="Hall O."/>
            <person name="Minx P."/>
            <person name="Tomlinson C."/>
            <person name="Mitreva M."/>
            <person name="Nelson J."/>
            <person name="Hou S."/>
            <person name="Wollam A."/>
            <person name="Pepin K.H."/>
            <person name="Johnson M."/>
            <person name="Bhonagiri V."/>
            <person name="Nash W.E."/>
            <person name="Warren W."/>
            <person name="Chinwalla A."/>
            <person name="Mardis E.R."/>
            <person name="Wilson R.K."/>
        </authorList>
    </citation>
    <scope>NUCLEOTIDE SEQUENCE [LARGE SCALE GENOMIC DNA]</scope>
    <source>
        <strain evidence="1">DSM 15176</strain>
    </source>
</reference>
<dbReference type="HOGENOM" id="CLU_3318056_0_0_9"/>